<feature type="region of interest" description="Disordered" evidence="1">
    <location>
        <begin position="85"/>
        <end position="191"/>
    </location>
</feature>
<evidence type="ECO:0000313" key="3">
    <source>
        <dbReference type="Proteomes" id="UP001163726"/>
    </source>
</evidence>
<proteinExistence type="predicted"/>
<keyword evidence="3" id="KW-1185">Reference proteome</keyword>
<feature type="compositionally biased region" description="Basic and acidic residues" evidence="1">
    <location>
        <begin position="85"/>
        <end position="114"/>
    </location>
</feature>
<accession>A0ABY7APK3</accession>
<evidence type="ECO:0000313" key="2">
    <source>
        <dbReference type="EMBL" id="WAJ71207.1"/>
    </source>
</evidence>
<dbReference type="Proteomes" id="UP001163726">
    <property type="component" value="Chromosome"/>
</dbReference>
<dbReference type="RefSeq" id="WP_268075684.1">
    <property type="nucleotide sequence ID" value="NZ_CP109965.1"/>
</dbReference>
<protein>
    <submittedName>
        <fullName evidence="2">Cell envelope integrity protein TolA</fullName>
    </submittedName>
</protein>
<name>A0ABY7APK3_9ALTE</name>
<dbReference type="NCBIfam" id="TIGR02794">
    <property type="entry name" value="tolA_full"/>
    <property type="match status" value="1"/>
</dbReference>
<evidence type="ECO:0000256" key="1">
    <source>
        <dbReference type="SAM" id="MobiDB-lite"/>
    </source>
</evidence>
<dbReference type="InterPro" id="IPR014161">
    <property type="entry name" value="Tol-Pal_TolA"/>
</dbReference>
<sequence>MLSYPNAITRSVLVHAAIGIVLVFSMEFTPPEKEPNAQASEQQPAKKEVIKAVSVDKSALEKQVQKMQAAKAAKQAAEEKRVAELEQRAKAAERARQDNESNIKKLAEQRKKAEAQAQAAKQQQIREAKRARELKKAAEQQAAEKRKAEAEAKKAKEAAKKAAEEAKQREEAAKKAEAERKKREQEAREQAEMQRLLEEQMAQEQAARDKQRRRQVLSEKDKYVALIRSAIQSNLYTDPSLTGTSCKLNIRLANNGFVTSVKTLSGNAQTCQAAEKAVYKTNQLPVSPDPDVTSLLRDINLTVAPEN</sequence>
<dbReference type="Gene3D" id="3.30.1150.10">
    <property type="match status" value="1"/>
</dbReference>
<reference evidence="2" key="1">
    <citation type="submission" date="2022-10" db="EMBL/GenBank/DDBJ databases">
        <title>Catenovulum adriacola sp. nov. isolated in the Harbour of Susak.</title>
        <authorList>
            <person name="Schoch T."/>
            <person name="Reich S.J."/>
            <person name="Stoeferle S."/>
            <person name="Flaiz M."/>
            <person name="Kazda M."/>
            <person name="Riedel C.U."/>
            <person name="Duerre P."/>
        </authorList>
    </citation>
    <scope>NUCLEOTIDE SEQUENCE</scope>
    <source>
        <strain evidence="2">TS8</strain>
    </source>
</reference>
<feature type="compositionally biased region" description="Basic and acidic residues" evidence="1">
    <location>
        <begin position="124"/>
        <end position="191"/>
    </location>
</feature>
<dbReference type="EMBL" id="CP109965">
    <property type="protein sequence ID" value="WAJ71207.1"/>
    <property type="molecule type" value="Genomic_DNA"/>
</dbReference>
<gene>
    <name evidence="2" type="primary">tolA</name>
    <name evidence="2" type="ORF">OLW01_05225</name>
</gene>
<dbReference type="SUPFAM" id="SSF74653">
    <property type="entry name" value="TolA/TonB C-terminal domain"/>
    <property type="match status" value="1"/>
</dbReference>
<organism evidence="2 3">
    <name type="scientific">Catenovulum adriaticum</name>
    <dbReference type="NCBI Taxonomy" id="2984846"/>
    <lineage>
        <taxon>Bacteria</taxon>
        <taxon>Pseudomonadati</taxon>
        <taxon>Pseudomonadota</taxon>
        <taxon>Gammaproteobacteria</taxon>
        <taxon>Alteromonadales</taxon>
        <taxon>Alteromonadaceae</taxon>
        <taxon>Catenovulum</taxon>
    </lineage>
</organism>
<dbReference type="Pfam" id="PF06519">
    <property type="entry name" value="TolA"/>
    <property type="match status" value="1"/>
</dbReference>